<dbReference type="PROSITE" id="PS51829">
    <property type="entry name" value="P_HOMO_B"/>
    <property type="match status" value="1"/>
</dbReference>
<sequence>MKKITYLFLMCFTSISLFAQTFTGGTGPITDNNCDATHDFPVTVSGVGVLGVTNSFSSVGFSITHTFDGDLVISLVAPDGTIVLLSNGNGGSGTDYTNTVFSANGATSITAGTAPFTGTYTPEGNLGLLNAVNADGTWILRVCDVASGDTGTVDSWSITFAPTIFDLPDYVNLQYPGSATFQVGGNVTVYGQVYEGGLTDVAPNIVGQAPGINAWIGISPLGADTNPNTWTNWVAATWNSGAVGNNDEYQAAIGATLAPGTYYYATRFQLNGGAFVYGGYSPPPGGGVWDGTTYVSGVLTVTPPPAVTPNCDLVGTLADPSLGGSTWDRPLASGTGLSGVGVGISYHIYGPFTVDTGGSYTFTSTQDFDGYIFVYQNSFDPNDQLTNFVAGNDDSGPGSVITTNLTTGTDYYFVTTSFSPTDFGNFSTVITGAGTATCTDGLAVPAFNDNNFSYYPNPVKNILNLSYNQEISSVEVYNLLGQKVSSNFINANDANVDMSNLSKGAYMVRVTSNNQAKTIKVIKE</sequence>
<evidence type="ECO:0000256" key="4">
    <source>
        <dbReference type="SAM" id="SignalP"/>
    </source>
</evidence>
<reference evidence="6 7" key="1">
    <citation type="submission" date="2024-09" db="EMBL/GenBank/DDBJ databases">
        <authorList>
            <person name="Sun Q."/>
            <person name="Mori K."/>
        </authorList>
    </citation>
    <scope>NUCLEOTIDE SEQUENCE [LARGE SCALE GENOMIC DNA]</scope>
    <source>
        <strain evidence="6 7">CECT 8460</strain>
    </source>
</reference>
<gene>
    <name evidence="6" type="ORF">ACFFUU_11745</name>
</gene>
<evidence type="ECO:0000313" key="6">
    <source>
        <dbReference type="EMBL" id="MFB9090278.1"/>
    </source>
</evidence>
<dbReference type="Pfam" id="PF18962">
    <property type="entry name" value="Por_Secre_tail"/>
    <property type="match status" value="1"/>
</dbReference>
<name>A0ABV5GGM9_9FLAO</name>
<dbReference type="InterPro" id="IPR026444">
    <property type="entry name" value="Secre_tail"/>
</dbReference>
<evidence type="ECO:0000259" key="5">
    <source>
        <dbReference type="PROSITE" id="PS51829"/>
    </source>
</evidence>
<comment type="caution">
    <text evidence="6">The sequence shown here is derived from an EMBL/GenBank/DDBJ whole genome shotgun (WGS) entry which is preliminary data.</text>
</comment>
<dbReference type="Gene3D" id="2.60.120.260">
    <property type="entry name" value="Galactose-binding domain-like"/>
    <property type="match status" value="1"/>
</dbReference>
<dbReference type="InterPro" id="IPR008979">
    <property type="entry name" value="Galactose-bd-like_sf"/>
</dbReference>
<feature type="chain" id="PRO_5045887070" evidence="4">
    <location>
        <begin position="20"/>
        <end position="524"/>
    </location>
</feature>
<keyword evidence="7" id="KW-1185">Reference proteome</keyword>
<evidence type="ECO:0000256" key="2">
    <source>
        <dbReference type="ARBA" id="ARBA00022729"/>
    </source>
</evidence>
<feature type="domain" description="P/Homo B" evidence="5">
    <location>
        <begin position="17"/>
        <end position="166"/>
    </location>
</feature>
<dbReference type="InterPro" id="IPR002884">
    <property type="entry name" value="P_dom"/>
</dbReference>
<dbReference type="Proteomes" id="UP001589576">
    <property type="component" value="Unassembled WGS sequence"/>
</dbReference>
<evidence type="ECO:0000313" key="7">
    <source>
        <dbReference type="Proteomes" id="UP001589576"/>
    </source>
</evidence>
<dbReference type="EMBL" id="JBHMFB010000029">
    <property type="protein sequence ID" value="MFB9090278.1"/>
    <property type="molecule type" value="Genomic_DNA"/>
</dbReference>
<dbReference type="Pfam" id="PF01483">
    <property type="entry name" value="P_proprotein"/>
    <property type="match status" value="1"/>
</dbReference>
<keyword evidence="1" id="KW-0645">Protease</keyword>
<organism evidence="6 7">
    <name type="scientific">Flavobacterium paronense</name>
    <dbReference type="NCBI Taxonomy" id="1392775"/>
    <lineage>
        <taxon>Bacteria</taxon>
        <taxon>Pseudomonadati</taxon>
        <taxon>Bacteroidota</taxon>
        <taxon>Flavobacteriia</taxon>
        <taxon>Flavobacteriales</taxon>
        <taxon>Flavobacteriaceae</taxon>
        <taxon>Flavobacterium</taxon>
    </lineage>
</organism>
<keyword evidence="2 4" id="KW-0732">Signal</keyword>
<evidence type="ECO:0000256" key="3">
    <source>
        <dbReference type="ARBA" id="ARBA00022801"/>
    </source>
</evidence>
<keyword evidence="3" id="KW-0378">Hydrolase</keyword>
<dbReference type="SUPFAM" id="SSF49785">
    <property type="entry name" value="Galactose-binding domain-like"/>
    <property type="match status" value="1"/>
</dbReference>
<dbReference type="RefSeq" id="WP_290283942.1">
    <property type="nucleotide sequence ID" value="NZ_JAUFQN010000008.1"/>
</dbReference>
<proteinExistence type="predicted"/>
<feature type="signal peptide" evidence="4">
    <location>
        <begin position="1"/>
        <end position="19"/>
    </location>
</feature>
<protein>
    <submittedName>
        <fullName evidence="6">T9SS type A sorting domain-containing protein</fullName>
    </submittedName>
</protein>
<accession>A0ABV5GGM9</accession>
<evidence type="ECO:0000256" key="1">
    <source>
        <dbReference type="ARBA" id="ARBA00022670"/>
    </source>
</evidence>
<dbReference type="NCBIfam" id="TIGR04183">
    <property type="entry name" value="Por_Secre_tail"/>
    <property type="match status" value="1"/>
</dbReference>